<evidence type="ECO:0000256" key="3">
    <source>
        <dbReference type="ARBA" id="ARBA00022630"/>
    </source>
</evidence>
<dbReference type="PROSITE" id="PS00862">
    <property type="entry name" value="OX2_COVAL_FAD"/>
    <property type="match status" value="1"/>
</dbReference>
<evidence type="ECO:0000256" key="5">
    <source>
        <dbReference type="ARBA" id="ARBA00023002"/>
    </source>
</evidence>
<evidence type="ECO:0000313" key="8">
    <source>
        <dbReference type="Proteomes" id="UP000181942"/>
    </source>
</evidence>
<evidence type="ECO:0000259" key="6">
    <source>
        <dbReference type="PROSITE" id="PS51387"/>
    </source>
</evidence>
<sequence>MSPFAKAHTRLAALRADLTGDAFRPEDPGYDNACKLFNTRIDRHPAVIARCETKADVVHCVRFARDLDLHVAIRAGGHSPAGMSLNDNGLVIDLRRMHSVTVHPGSRTVRVEGGALMSHLDQATRPHGLATTGARNSTTGVAGFALGGGTGWLDRAFGLAVDNLLGVELVTSDGSQIQATDHENPELFWALHGGGGNFGVATALTLRLHPLPDFSIALLTYRPESGPDVVRGYREIIEAAPPETGGGIIRTQLVDALLTYPGPEQDLRKLARPLLALPHEAVILTALPYAAFQRILDSPPGLRNHSSAESLTGLPDKAVDVFCELGNAMPVPTATRYSLFPQGGAIASGPDRFPVPFRDARWTVHPFGMWEDPADDKRCDQWVEDVRAAFRPWSTGAVCLNLVGDEGVDRVVAGLGAGNIRRLAAVKAAYDPDNVFRFNHNILPR</sequence>
<protein>
    <submittedName>
        <fullName evidence="7">FAD/FMN-containing dehydrogenase</fullName>
    </submittedName>
</protein>
<keyword evidence="4" id="KW-0274">FAD</keyword>
<name>A0A1I2H0U9_9ACTN</name>
<dbReference type="InterPro" id="IPR016169">
    <property type="entry name" value="FAD-bd_PCMH_sub2"/>
</dbReference>
<dbReference type="EMBL" id="FONR01000004">
    <property type="protein sequence ID" value="SFF22361.1"/>
    <property type="molecule type" value="Genomic_DNA"/>
</dbReference>
<dbReference type="InterPro" id="IPR050416">
    <property type="entry name" value="FAD-linked_Oxidoreductase"/>
</dbReference>
<dbReference type="InterPro" id="IPR016166">
    <property type="entry name" value="FAD-bd_PCMH"/>
</dbReference>
<proteinExistence type="inferred from homology"/>
<dbReference type="InterPro" id="IPR016167">
    <property type="entry name" value="FAD-bd_PCMH_sub1"/>
</dbReference>
<dbReference type="AlphaFoldDB" id="A0A1I2H0U9"/>
<dbReference type="OrthoDB" id="9775082at2"/>
<evidence type="ECO:0000256" key="2">
    <source>
        <dbReference type="ARBA" id="ARBA00005466"/>
    </source>
</evidence>
<accession>A0A1I2H0U9</accession>
<gene>
    <name evidence="7" type="ORF">SAMN02787118_104504</name>
</gene>
<dbReference type="PANTHER" id="PTHR42973">
    <property type="entry name" value="BINDING OXIDOREDUCTASE, PUTATIVE (AFU_ORTHOLOGUE AFUA_1G17690)-RELATED"/>
    <property type="match status" value="1"/>
</dbReference>
<dbReference type="SUPFAM" id="SSF56176">
    <property type="entry name" value="FAD-binding/transporter-associated domain-like"/>
    <property type="match status" value="1"/>
</dbReference>
<dbReference type="Gene3D" id="3.30.465.10">
    <property type="match status" value="1"/>
</dbReference>
<dbReference type="InterPro" id="IPR016164">
    <property type="entry name" value="FAD-linked_Oxase-like_C"/>
</dbReference>
<dbReference type="PROSITE" id="PS51387">
    <property type="entry name" value="FAD_PCMH"/>
    <property type="match status" value="1"/>
</dbReference>
<dbReference type="Gene3D" id="3.30.43.10">
    <property type="entry name" value="Uridine Diphospho-n-acetylenolpyruvylglucosamine Reductase, domain 2"/>
    <property type="match status" value="1"/>
</dbReference>
<dbReference type="PANTHER" id="PTHR42973:SF39">
    <property type="entry name" value="FAD-BINDING PCMH-TYPE DOMAIN-CONTAINING PROTEIN"/>
    <property type="match status" value="1"/>
</dbReference>
<dbReference type="Gene3D" id="3.40.462.20">
    <property type="match status" value="1"/>
</dbReference>
<keyword evidence="5" id="KW-0560">Oxidoreductase</keyword>
<dbReference type="InterPro" id="IPR006093">
    <property type="entry name" value="Oxy_OxRdtase_FAD_BS"/>
</dbReference>
<dbReference type="Proteomes" id="UP000181942">
    <property type="component" value="Unassembled WGS sequence"/>
</dbReference>
<evidence type="ECO:0000256" key="4">
    <source>
        <dbReference type="ARBA" id="ARBA00022827"/>
    </source>
</evidence>
<reference evidence="7 8" key="1">
    <citation type="submission" date="2016-10" db="EMBL/GenBank/DDBJ databases">
        <authorList>
            <person name="de Groot N.N."/>
        </authorList>
    </citation>
    <scope>NUCLEOTIDE SEQUENCE [LARGE SCALE GENOMIC DNA]</scope>
    <source>
        <strain evidence="7 8">OK461</strain>
    </source>
</reference>
<comment type="similarity">
    <text evidence="2">Belongs to the oxygen-dependent FAD-linked oxidoreductase family.</text>
</comment>
<dbReference type="Pfam" id="PF01565">
    <property type="entry name" value="FAD_binding_4"/>
    <property type="match status" value="1"/>
</dbReference>
<evidence type="ECO:0000256" key="1">
    <source>
        <dbReference type="ARBA" id="ARBA00001974"/>
    </source>
</evidence>
<keyword evidence="3" id="KW-0285">Flavoprotein</keyword>
<comment type="cofactor">
    <cofactor evidence="1">
        <name>FAD</name>
        <dbReference type="ChEBI" id="CHEBI:57692"/>
    </cofactor>
</comment>
<dbReference type="InterPro" id="IPR036318">
    <property type="entry name" value="FAD-bd_PCMH-like_sf"/>
</dbReference>
<dbReference type="Pfam" id="PF08031">
    <property type="entry name" value="BBE"/>
    <property type="match status" value="1"/>
</dbReference>
<organism evidence="7 8">
    <name type="scientific">Streptomyces mirabilis</name>
    <dbReference type="NCBI Taxonomy" id="68239"/>
    <lineage>
        <taxon>Bacteria</taxon>
        <taxon>Bacillati</taxon>
        <taxon>Actinomycetota</taxon>
        <taxon>Actinomycetes</taxon>
        <taxon>Kitasatosporales</taxon>
        <taxon>Streptomycetaceae</taxon>
        <taxon>Streptomyces</taxon>
    </lineage>
</organism>
<dbReference type="RefSeq" id="WP_075027832.1">
    <property type="nucleotide sequence ID" value="NZ_FONR01000004.1"/>
</dbReference>
<dbReference type="InterPro" id="IPR012951">
    <property type="entry name" value="BBE"/>
</dbReference>
<feature type="domain" description="FAD-binding PCMH-type" evidence="6">
    <location>
        <begin position="41"/>
        <end position="211"/>
    </location>
</feature>
<dbReference type="InterPro" id="IPR006094">
    <property type="entry name" value="Oxid_FAD_bind_N"/>
</dbReference>
<dbReference type="GO" id="GO:0071949">
    <property type="term" value="F:FAD binding"/>
    <property type="evidence" value="ECO:0007669"/>
    <property type="project" value="InterPro"/>
</dbReference>
<evidence type="ECO:0000313" key="7">
    <source>
        <dbReference type="EMBL" id="SFF22361.1"/>
    </source>
</evidence>
<dbReference type="SUPFAM" id="SSF55103">
    <property type="entry name" value="FAD-linked oxidases, C-terminal domain"/>
    <property type="match status" value="1"/>
</dbReference>
<dbReference type="GO" id="GO:0016491">
    <property type="term" value="F:oxidoreductase activity"/>
    <property type="evidence" value="ECO:0007669"/>
    <property type="project" value="UniProtKB-KW"/>
</dbReference>